<accession>A0AAD7GUD1</accession>
<evidence type="ECO:0000313" key="3">
    <source>
        <dbReference type="Proteomes" id="UP001221757"/>
    </source>
</evidence>
<keyword evidence="3" id="KW-1185">Reference proteome</keyword>
<reference evidence="2" key="1">
    <citation type="submission" date="2023-03" db="EMBL/GenBank/DDBJ databases">
        <title>Massive genome expansion in bonnet fungi (Mycena s.s.) driven by repeated elements and novel gene families across ecological guilds.</title>
        <authorList>
            <consortium name="Lawrence Berkeley National Laboratory"/>
            <person name="Harder C.B."/>
            <person name="Miyauchi S."/>
            <person name="Viragh M."/>
            <person name="Kuo A."/>
            <person name="Thoen E."/>
            <person name="Andreopoulos B."/>
            <person name="Lu D."/>
            <person name="Skrede I."/>
            <person name="Drula E."/>
            <person name="Henrissat B."/>
            <person name="Morin E."/>
            <person name="Kohler A."/>
            <person name="Barry K."/>
            <person name="LaButti K."/>
            <person name="Morin E."/>
            <person name="Salamov A."/>
            <person name="Lipzen A."/>
            <person name="Mereny Z."/>
            <person name="Hegedus B."/>
            <person name="Baldrian P."/>
            <person name="Stursova M."/>
            <person name="Weitz H."/>
            <person name="Taylor A."/>
            <person name="Grigoriev I.V."/>
            <person name="Nagy L.G."/>
            <person name="Martin F."/>
            <person name="Kauserud H."/>
        </authorList>
    </citation>
    <scope>NUCLEOTIDE SEQUENCE</scope>
    <source>
        <strain evidence="2">CBHHK067</strain>
    </source>
</reference>
<feature type="compositionally biased region" description="Pro residues" evidence="1">
    <location>
        <begin position="51"/>
        <end position="60"/>
    </location>
</feature>
<sequence length="71" mass="7731">MAFFAAFRRDLQLQDVTFTQIMTFTRLLSLLKHDITLSQPASICATTAPSVLPPDDPGTLPPTAISTARVL</sequence>
<dbReference type="Proteomes" id="UP001221757">
    <property type="component" value="Unassembled WGS sequence"/>
</dbReference>
<protein>
    <submittedName>
        <fullName evidence="2">Uncharacterized protein</fullName>
    </submittedName>
</protein>
<dbReference type="AlphaFoldDB" id="A0AAD7GUD1"/>
<proteinExistence type="predicted"/>
<evidence type="ECO:0000313" key="2">
    <source>
        <dbReference type="EMBL" id="KAJ7705520.1"/>
    </source>
</evidence>
<comment type="caution">
    <text evidence="2">The sequence shown here is derived from an EMBL/GenBank/DDBJ whole genome shotgun (WGS) entry which is preliminary data.</text>
</comment>
<gene>
    <name evidence="2" type="ORF">B0H17DRAFT_1193183</name>
</gene>
<organism evidence="2 3">
    <name type="scientific">Mycena rosella</name>
    <name type="common">Pink bonnet</name>
    <name type="synonym">Agaricus rosellus</name>
    <dbReference type="NCBI Taxonomy" id="1033263"/>
    <lineage>
        <taxon>Eukaryota</taxon>
        <taxon>Fungi</taxon>
        <taxon>Dikarya</taxon>
        <taxon>Basidiomycota</taxon>
        <taxon>Agaricomycotina</taxon>
        <taxon>Agaricomycetes</taxon>
        <taxon>Agaricomycetidae</taxon>
        <taxon>Agaricales</taxon>
        <taxon>Marasmiineae</taxon>
        <taxon>Mycenaceae</taxon>
        <taxon>Mycena</taxon>
    </lineage>
</organism>
<name>A0AAD7GUD1_MYCRO</name>
<feature type="region of interest" description="Disordered" evidence="1">
    <location>
        <begin position="48"/>
        <end position="71"/>
    </location>
</feature>
<evidence type="ECO:0000256" key="1">
    <source>
        <dbReference type="SAM" id="MobiDB-lite"/>
    </source>
</evidence>
<dbReference type="EMBL" id="JARKIE010000008">
    <property type="protein sequence ID" value="KAJ7705520.1"/>
    <property type="molecule type" value="Genomic_DNA"/>
</dbReference>